<evidence type="ECO:0000256" key="1">
    <source>
        <dbReference type="SAM" id="Phobius"/>
    </source>
</evidence>
<dbReference type="AlphaFoldDB" id="A0A1G1WYD9"/>
<dbReference type="Proteomes" id="UP000179279">
    <property type="component" value="Unassembled WGS sequence"/>
</dbReference>
<name>A0A1G1WYD9_9BACT</name>
<accession>A0A1G1WYD9</accession>
<sequence length="714" mass="78310">MNTEIVDQKKVNLNFFYVVTAFFLGIILFLFVFSDQTYASDGYGWAQIISRGELGTNACGFPNDSDIHFYLYRLPYAFLLIKGDITVTSRSTGMSSSVINSFYVNRDCWDPNSAMFYDVTNVPGYRSAWGGIDGSGDPGMWRGRDVFFGFWVVPIGAGFCSAYCPTVQNTSPAGGVWFADNPTTFQVRNRLLPGSGSSSIIRQNLEILCSSSDCIGFNGGTDLATSRWDGYLNGSWAANTSSMTSRNLNVSSFSPAIPAMPTGRYVWFNFHQDNNNFVSANSGGEYFGIDRVNPVYANAFHRKPGFSCASGTTPIIYDDETYKICAEGRDEHSGTQSIVIWAKVTQSAAVPVYNLFTDLYHSCTNPTLDDTSTFPCYSGPYRASPPAFDPATGLQNYVHYRACVIDQVGHSGCDDGYFNPEIVEPWIESFDGDIGSRSGINQKRDLLDPDALPLGASPYTASYIISTGNTTQTNVVSWRRWRPTNYNINMAKFPEPIGSSIYDGLWQKYSTRCRGGPRLISPASFTTGSLAGEVAAAEASKGCRILEVDGVVDIDDNSWSGSPYVGKPAVIFVPDYDGFGISMTIRRNMVIASQTGIIFVTKGSINVCKNFACDNSAISPVTSISGFYVSDGPMYTDISGTSIPADPRLTINGSVISLPAGLDWRRRDGGYGRSMTSALNRNFSSEQIRYQPKYLWLFRQELGDVRTITQEIAP</sequence>
<feature type="transmembrane region" description="Helical" evidence="1">
    <location>
        <begin position="12"/>
        <end position="33"/>
    </location>
</feature>
<evidence type="ECO:0000313" key="3">
    <source>
        <dbReference type="Proteomes" id="UP000179279"/>
    </source>
</evidence>
<protein>
    <submittedName>
        <fullName evidence="2">Uncharacterized protein</fullName>
    </submittedName>
</protein>
<organism evidence="2 3">
    <name type="scientific">Candidatus Woykebacteria bacterium RIFCSPLOWO2_01_FULL_41_12</name>
    <dbReference type="NCBI Taxonomy" id="1802604"/>
    <lineage>
        <taxon>Bacteria</taxon>
        <taxon>Candidatus Woykeibacteriota</taxon>
    </lineage>
</organism>
<proteinExistence type="predicted"/>
<evidence type="ECO:0000313" key="2">
    <source>
        <dbReference type="EMBL" id="OGY32147.1"/>
    </source>
</evidence>
<comment type="caution">
    <text evidence="2">The sequence shown here is derived from an EMBL/GenBank/DDBJ whole genome shotgun (WGS) entry which is preliminary data.</text>
</comment>
<gene>
    <name evidence="2" type="ORF">A3A57_02795</name>
</gene>
<dbReference type="EMBL" id="MHDA01000022">
    <property type="protein sequence ID" value="OGY32147.1"/>
    <property type="molecule type" value="Genomic_DNA"/>
</dbReference>
<keyword evidence="1" id="KW-0472">Membrane</keyword>
<keyword evidence="1" id="KW-1133">Transmembrane helix</keyword>
<keyword evidence="1" id="KW-0812">Transmembrane</keyword>
<reference evidence="2 3" key="1">
    <citation type="journal article" date="2016" name="Nat. Commun.">
        <title>Thousands of microbial genomes shed light on interconnected biogeochemical processes in an aquifer system.</title>
        <authorList>
            <person name="Anantharaman K."/>
            <person name="Brown C.T."/>
            <person name="Hug L.A."/>
            <person name="Sharon I."/>
            <person name="Castelle C.J."/>
            <person name="Probst A.J."/>
            <person name="Thomas B.C."/>
            <person name="Singh A."/>
            <person name="Wilkins M.J."/>
            <person name="Karaoz U."/>
            <person name="Brodie E.L."/>
            <person name="Williams K.H."/>
            <person name="Hubbard S.S."/>
            <person name="Banfield J.F."/>
        </authorList>
    </citation>
    <scope>NUCLEOTIDE SEQUENCE [LARGE SCALE GENOMIC DNA]</scope>
</reference>